<dbReference type="AlphaFoldDB" id="K5ZDI8"/>
<evidence type="ECO:0000313" key="2">
    <source>
        <dbReference type="Proteomes" id="UP000006271"/>
    </source>
</evidence>
<dbReference type="Proteomes" id="UP000006271">
    <property type="component" value="Unassembled WGS sequence"/>
</dbReference>
<organism evidence="1 2">
    <name type="scientific">Parabacteroides merdae CL03T12C32</name>
    <dbReference type="NCBI Taxonomy" id="999420"/>
    <lineage>
        <taxon>Bacteria</taxon>
        <taxon>Pseudomonadati</taxon>
        <taxon>Bacteroidota</taxon>
        <taxon>Bacteroidia</taxon>
        <taxon>Bacteroidales</taxon>
        <taxon>Tannerellaceae</taxon>
        <taxon>Parabacteroides</taxon>
    </lineage>
</organism>
<evidence type="ECO:0000313" key="1">
    <source>
        <dbReference type="EMBL" id="EKN09476.1"/>
    </source>
</evidence>
<protein>
    <submittedName>
        <fullName evidence="1">Uncharacterized protein</fullName>
    </submittedName>
</protein>
<proteinExistence type="predicted"/>
<dbReference type="HOGENOM" id="CLU_3082840_0_0_10"/>
<reference evidence="1 2" key="1">
    <citation type="submission" date="2012-02" db="EMBL/GenBank/DDBJ databases">
        <title>The Genome Sequence of Parabacteroides merdae CL03T12C32.</title>
        <authorList>
            <consortium name="The Broad Institute Genome Sequencing Platform"/>
            <person name="Earl A."/>
            <person name="Ward D."/>
            <person name="Feldgarden M."/>
            <person name="Gevers D."/>
            <person name="Zitomersky N.L."/>
            <person name="Coyne M.J."/>
            <person name="Comstock L.E."/>
            <person name="Young S.K."/>
            <person name="Zeng Q."/>
            <person name="Gargeya S."/>
            <person name="Fitzgerald M."/>
            <person name="Haas B."/>
            <person name="Abouelleil A."/>
            <person name="Alvarado L."/>
            <person name="Arachchi H.M."/>
            <person name="Berlin A."/>
            <person name="Chapman S.B."/>
            <person name="Gearin G."/>
            <person name="Goldberg J."/>
            <person name="Griggs A."/>
            <person name="Gujja S."/>
            <person name="Hansen M."/>
            <person name="Heiman D."/>
            <person name="Howarth C."/>
            <person name="Larimer J."/>
            <person name="Lui A."/>
            <person name="MacDonald P.J.P."/>
            <person name="McCowen C."/>
            <person name="Montmayeur A."/>
            <person name="Murphy C."/>
            <person name="Neiman D."/>
            <person name="Pearson M."/>
            <person name="Priest M."/>
            <person name="Roberts A."/>
            <person name="Saif S."/>
            <person name="Shea T."/>
            <person name="Sisk P."/>
            <person name="Stolte C."/>
            <person name="Sykes S."/>
            <person name="Wortman J."/>
            <person name="Nusbaum C."/>
            <person name="Birren B."/>
        </authorList>
    </citation>
    <scope>NUCLEOTIDE SEQUENCE [LARGE SCALE GENOMIC DNA]</scope>
    <source>
        <strain evidence="1 2">CL03T12C32</strain>
    </source>
</reference>
<dbReference type="EMBL" id="AGZQ01000018">
    <property type="protein sequence ID" value="EKN09476.1"/>
    <property type="molecule type" value="Genomic_DNA"/>
</dbReference>
<gene>
    <name evidence="1" type="ORF">HMPREF1060_02912</name>
</gene>
<accession>K5ZDI8</accession>
<sequence length="52" mass="5993">MIVSHRDYPNPHSVISTVQKKDLLSIKMLKNIITASNFRKIPYQLKKEGIVV</sequence>
<comment type="caution">
    <text evidence="1">The sequence shown here is derived from an EMBL/GenBank/DDBJ whole genome shotgun (WGS) entry which is preliminary data.</text>
</comment>
<name>K5ZDI8_9BACT</name>